<protein>
    <submittedName>
        <fullName evidence="1">Uncharacterized protein</fullName>
    </submittedName>
</protein>
<organism evidence="1 2">
    <name type="scientific">Ogataea philodendri</name>
    <dbReference type="NCBI Taxonomy" id="1378263"/>
    <lineage>
        <taxon>Eukaryota</taxon>
        <taxon>Fungi</taxon>
        <taxon>Dikarya</taxon>
        <taxon>Ascomycota</taxon>
        <taxon>Saccharomycotina</taxon>
        <taxon>Pichiomycetes</taxon>
        <taxon>Pichiales</taxon>
        <taxon>Pichiaceae</taxon>
        <taxon>Ogataea</taxon>
    </lineage>
</organism>
<dbReference type="AlphaFoldDB" id="A0A9P8P306"/>
<evidence type="ECO:0000313" key="2">
    <source>
        <dbReference type="Proteomes" id="UP000769157"/>
    </source>
</evidence>
<dbReference type="RefSeq" id="XP_046060430.1">
    <property type="nucleotide sequence ID" value="XM_046205988.1"/>
</dbReference>
<proteinExistence type="predicted"/>
<name>A0A9P8P306_9ASCO</name>
<gene>
    <name evidence="1" type="ORF">OGAPHI_004864</name>
</gene>
<sequence>MYKWIPFELVSFNFCWVDSLIESRFIVVENDAIGSAFSEQSSNMRSKATILSSATISNSSSQDVNSSSESRARFLILINDCRMIIISASCFPDSYIRIGIPLNSTTFEEDSTMFLTSAKISVARVCFRILKFHLASYLSDTF</sequence>
<reference evidence="1" key="1">
    <citation type="journal article" date="2021" name="Open Biol.">
        <title>Shared evolutionary footprints suggest mitochondrial oxidative damage underlies multiple complex I losses in fungi.</title>
        <authorList>
            <person name="Schikora-Tamarit M.A."/>
            <person name="Marcet-Houben M."/>
            <person name="Nosek J."/>
            <person name="Gabaldon T."/>
        </authorList>
    </citation>
    <scope>NUCLEOTIDE SEQUENCE</scope>
    <source>
        <strain evidence="1">CBS6075</strain>
    </source>
</reference>
<accession>A0A9P8P306</accession>
<dbReference type="Proteomes" id="UP000769157">
    <property type="component" value="Unassembled WGS sequence"/>
</dbReference>
<reference evidence="1" key="2">
    <citation type="submission" date="2021-01" db="EMBL/GenBank/DDBJ databases">
        <authorList>
            <person name="Schikora-Tamarit M.A."/>
        </authorList>
    </citation>
    <scope>NUCLEOTIDE SEQUENCE</scope>
    <source>
        <strain evidence="1">CBS6075</strain>
    </source>
</reference>
<evidence type="ECO:0000313" key="1">
    <source>
        <dbReference type="EMBL" id="KAH3664150.1"/>
    </source>
</evidence>
<keyword evidence="2" id="KW-1185">Reference proteome</keyword>
<dbReference type="EMBL" id="JAEUBE010000352">
    <property type="protein sequence ID" value="KAH3664150.1"/>
    <property type="molecule type" value="Genomic_DNA"/>
</dbReference>
<comment type="caution">
    <text evidence="1">The sequence shown here is derived from an EMBL/GenBank/DDBJ whole genome shotgun (WGS) entry which is preliminary data.</text>
</comment>
<dbReference type="GeneID" id="70236829"/>